<evidence type="ECO:0000313" key="1">
    <source>
        <dbReference type="EMBL" id="QHT34896.1"/>
    </source>
</evidence>
<protein>
    <submittedName>
        <fullName evidence="1">Uncharacterized protein</fullName>
    </submittedName>
</protein>
<sequence>MSNMQTGTRGLSAGDYTRLKRIRGAKTYVTANLTTDQDIDSSTRVGIGRIRRPASMWSDYKASQTADFVTSASTGLNGNTLSLTKLCDCSTTSPTVKTTGCSKCGVFTHKTIQ</sequence>
<accession>A0A6C0F091</accession>
<proteinExistence type="predicted"/>
<dbReference type="AlphaFoldDB" id="A0A6C0F091"/>
<dbReference type="EMBL" id="MN739010">
    <property type="protein sequence ID" value="QHT34896.1"/>
    <property type="molecule type" value="Genomic_DNA"/>
</dbReference>
<organism evidence="1">
    <name type="scientific">viral metagenome</name>
    <dbReference type="NCBI Taxonomy" id="1070528"/>
    <lineage>
        <taxon>unclassified sequences</taxon>
        <taxon>metagenomes</taxon>
        <taxon>organismal metagenomes</taxon>
    </lineage>
</organism>
<reference evidence="1" key="1">
    <citation type="journal article" date="2020" name="Nature">
        <title>Giant virus diversity and host interactions through global metagenomics.</title>
        <authorList>
            <person name="Schulz F."/>
            <person name="Roux S."/>
            <person name="Paez-Espino D."/>
            <person name="Jungbluth S."/>
            <person name="Walsh D.A."/>
            <person name="Denef V.J."/>
            <person name="McMahon K.D."/>
            <person name="Konstantinidis K.T."/>
            <person name="Eloe-Fadrosh E.A."/>
            <person name="Kyrpides N.C."/>
            <person name="Woyke T."/>
        </authorList>
    </citation>
    <scope>NUCLEOTIDE SEQUENCE</scope>
    <source>
        <strain evidence="1">GVMAG-M-3300009164-40</strain>
    </source>
</reference>
<name>A0A6C0F091_9ZZZZ</name>